<evidence type="ECO:0000313" key="2">
    <source>
        <dbReference type="EMBL" id="ADW66896.1"/>
    </source>
</evidence>
<dbReference type="InterPro" id="IPR024402">
    <property type="entry name" value="DUF2726"/>
</dbReference>
<gene>
    <name evidence="2" type="ORF">YPJ_pJARS3544</name>
</gene>
<proteinExistence type="predicted"/>
<feature type="domain" description="DUF2726" evidence="1">
    <location>
        <begin position="53"/>
        <end position="152"/>
    </location>
</feature>
<dbReference type="AlphaFoldDB" id="E8PS96"/>
<dbReference type="Pfam" id="PF10881">
    <property type="entry name" value="DUF2726"/>
    <property type="match status" value="1"/>
</dbReference>
<geneLocation type="plasmid" evidence="2">
    <name>pJARS35</name>
</geneLocation>
<dbReference type="EMBL" id="CP002179">
    <property type="protein sequence ID" value="ADW66896.1"/>
    <property type="molecule type" value="Genomic_DNA"/>
</dbReference>
<organism evidence="2">
    <name type="scientific">Yersinia pestis Java 9</name>
    <dbReference type="NCBI Taxonomy" id="880632"/>
    <lineage>
        <taxon>Bacteria</taxon>
        <taxon>Pseudomonadati</taxon>
        <taxon>Pseudomonadota</taxon>
        <taxon>Gammaproteobacteria</taxon>
        <taxon>Enterobacterales</taxon>
        <taxon>Yersiniaceae</taxon>
        <taxon>Yersinia</taxon>
    </lineage>
</organism>
<reference evidence="2" key="1">
    <citation type="journal article" date="2012" name="PLoS ONE">
        <title>Novel Plasmids and Resistance Phenotypes in Yersinia pestis: Unique Plasmid Inventory of Strain Java 9 Mediates High Levels of Arsenic Resistance.</title>
        <authorList>
            <person name="Eppinger M."/>
            <person name="Radnedge L."/>
            <person name="Andersen G."/>
            <person name="Vietri N."/>
            <person name="Severson G."/>
            <person name="Mou S."/>
            <person name="Ravel J."/>
            <person name="Worsham P.L."/>
        </authorList>
    </citation>
    <scope>NUCLEOTIDE SEQUENCE [LARGE SCALE GENOMIC DNA]</scope>
    <source>
        <strain evidence="2">Java 9</strain>
        <plasmid evidence="2">pJARS35</plasmid>
    </source>
</reference>
<protein>
    <recommendedName>
        <fullName evidence="1">DUF2726 domain-containing protein</fullName>
    </recommendedName>
</protein>
<evidence type="ECO:0000259" key="1">
    <source>
        <dbReference type="Pfam" id="PF10881"/>
    </source>
</evidence>
<dbReference type="RefSeq" id="WP_013572683.1">
    <property type="nucleotide sequence ID" value="NC_015054.1"/>
</dbReference>
<name>E8PS96_YERPE</name>
<keyword evidence="2" id="KW-0614">Plasmid</keyword>
<sequence length="173" mass="19556">MFKRNKQKVIEPTNNVIIPSSVNVFSDFISNNPQHSSNAFIAIGEVDCFKKIPLLSDSEAEFLGVISRNIIPDYSVYPKVRLIEFVRPYGNDDAVKNLIIEVQNITCDFVVTSFDEGVLAVVQFGDAATVRQQKKRLVIKRVCEMSGVSYYTFKNTIEMMSDESFAVLLKDDE</sequence>
<accession>E8PS96</accession>